<evidence type="ECO:0000313" key="4">
    <source>
        <dbReference type="Proteomes" id="UP000188929"/>
    </source>
</evidence>
<gene>
    <name evidence="3" type="ORF">BL253_03830</name>
</gene>
<dbReference type="PRINTS" id="PR00081">
    <property type="entry name" value="GDHRDH"/>
</dbReference>
<dbReference type="Pfam" id="PF00106">
    <property type="entry name" value="adh_short"/>
    <property type="match status" value="1"/>
</dbReference>
<evidence type="ECO:0000259" key="2">
    <source>
        <dbReference type="SMART" id="SM00822"/>
    </source>
</evidence>
<dbReference type="PANTHER" id="PTHR43157">
    <property type="entry name" value="PHOSPHATIDYLINOSITOL-GLYCAN BIOSYNTHESIS CLASS F PROTEIN-RELATED"/>
    <property type="match status" value="1"/>
</dbReference>
<reference evidence="4" key="1">
    <citation type="submission" date="2016-10" db="EMBL/GenBank/DDBJ databases">
        <title>Frankia sp. NRRL B-16386 Genome sequencing.</title>
        <authorList>
            <person name="Ghodhbane-Gtari F."/>
            <person name="Swanson E."/>
            <person name="Gueddou A."/>
            <person name="Hezbri K."/>
            <person name="Ktari K."/>
            <person name="Nouioui I."/>
            <person name="Morris K."/>
            <person name="Simpson S."/>
            <person name="Abebe-Akele F."/>
            <person name="Thomas K."/>
            <person name="Gtari M."/>
            <person name="Tisa L.S."/>
        </authorList>
    </citation>
    <scope>NUCLEOTIDE SEQUENCE [LARGE SCALE GENOMIC DNA]</scope>
    <source>
        <strain evidence="4">NRRL B-16386</strain>
    </source>
</reference>
<dbReference type="STRING" id="1834516.BL253_03830"/>
<dbReference type="InterPro" id="IPR002347">
    <property type="entry name" value="SDR_fam"/>
</dbReference>
<comment type="caution">
    <text evidence="3">The sequence shown here is derived from an EMBL/GenBank/DDBJ whole genome shotgun (WGS) entry which is preliminary data.</text>
</comment>
<dbReference type="Gene3D" id="3.40.50.720">
    <property type="entry name" value="NAD(P)-binding Rossmann-like Domain"/>
    <property type="match status" value="1"/>
</dbReference>
<dbReference type="SUPFAM" id="SSF51735">
    <property type="entry name" value="NAD(P)-binding Rossmann-fold domains"/>
    <property type="match status" value="1"/>
</dbReference>
<name>A0A1V2IIG1_9ACTN</name>
<dbReference type="InterPro" id="IPR057326">
    <property type="entry name" value="KR_dom"/>
</dbReference>
<protein>
    <submittedName>
        <fullName evidence="3">Short-chain dehydrogenase</fullName>
    </submittedName>
</protein>
<evidence type="ECO:0000256" key="1">
    <source>
        <dbReference type="ARBA" id="ARBA00023002"/>
    </source>
</evidence>
<sequence length="277" mass="29845">MVGRTVVITGASAGIGAAAARQLRALGARLVILGRSPQRTAAVAAETGALPVVADFARLADVRRAAAEIIDACPRIDVLMNNAGGLFPAQTRTEDGNELTFQVNHLAPFLLTGLLLPRLSATPGSRVIVTSSVVNALGRLDAHDLDRAQRRYQQFGVYFDSKLANVVFARELARRAAPGWPTATAVHPGVVESSFGRDTWFVHTFYRPLRLVGARTPAGGARPLVALATRQDPEAVNGAYLHRYKVRDRFFTGRRARDTELGRALWEYSAARVGLPG</sequence>
<keyword evidence="4" id="KW-1185">Reference proteome</keyword>
<dbReference type="Proteomes" id="UP000188929">
    <property type="component" value="Unassembled WGS sequence"/>
</dbReference>
<evidence type="ECO:0000313" key="3">
    <source>
        <dbReference type="EMBL" id="ONH32964.1"/>
    </source>
</evidence>
<dbReference type="AlphaFoldDB" id="A0A1V2IIG1"/>
<organism evidence="3 4">
    <name type="scientific">Pseudofrankia asymbiotica</name>
    <dbReference type="NCBI Taxonomy" id="1834516"/>
    <lineage>
        <taxon>Bacteria</taxon>
        <taxon>Bacillati</taxon>
        <taxon>Actinomycetota</taxon>
        <taxon>Actinomycetes</taxon>
        <taxon>Frankiales</taxon>
        <taxon>Frankiaceae</taxon>
        <taxon>Pseudofrankia</taxon>
    </lineage>
</organism>
<dbReference type="InterPro" id="IPR036291">
    <property type="entry name" value="NAD(P)-bd_dom_sf"/>
</dbReference>
<keyword evidence="1" id="KW-0560">Oxidoreductase</keyword>
<dbReference type="GO" id="GO:0016491">
    <property type="term" value="F:oxidoreductase activity"/>
    <property type="evidence" value="ECO:0007669"/>
    <property type="project" value="UniProtKB-KW"/>
</dbReference>
<dbReference type="SMART" id="SM00822">
    <property type="entry name" value="PKS_KR"/>
    <property type="match status" value="1"/>
</dbReference>
<accession>A0A1V2IIG1</accession>
<feature type="domain" description="Ketoreductase" evidence="2">
    <location>
        <begin position="4"/>
        <end position="194"/>
    </location>
</feature>
<proteinExistence type="predicted"/>
<dbReference type="EMBL" id="MOMC01000008">
    <property type="protein sequence ID" value="ONH32964.1"/>
    <property type="molecule type" value="Genomic_DNA"/>
</dbReference>
<dbReference type="PANTHER" id="PTHR43157:SF31">
    <property type="entry name" value="PHOSPHATIDYLINOSITOL-GLYCAN BIOSYNTHESIS CLASS F PROTEIN"/>
    <property type="match status" value="1"/>
</dbReference>